<feature type="transmembrane region" description="Helical" evidence="1">
    <location>
        <begin position="31"/>
        <end position="49"/>
    </location>
</feature>
<evidence type="ECO:0000313" key="3">
    <source>
        <dbReference type="Proteomes" id="UP000679213"/>
    </source>
</evidence>
<dbReference type="Proteomes" id="UP000679213">
    <property type="component" value="Chromosome I"/>
</dbReference>
<keyword evidence="1" id="KW-1133">Transmembrane helix</keyword>
<feature type="transmembrane region" description="Helical" evidence="1">
    <location>
        <begin position="7"/>
        <end position="25"/>
    </location>
</feature>
<keyword evidence="1" id="KW-0472">Membrane</keyword>
<dbReference type="KEGG" id="mesg:MLAUSG7_1609"/>
<evidence type="ECO:0000256" key="1">
    <source>
        <dbReference type="SAM" id="Phobius"/>
    </source>
</evidence>
<gene>
    <name evidence="2" type="ORF">MLAUSG7_1609</name>
</gene>
<keyword evidence="1" id="KW-0812">Transmembrane</keyword>
<reference evidence="2 3" key="1">
    <citation type="submission" date="2020-04" db="EMBL/GenBank/DDBJ databases">
        <authorList>
            <consortium name="Genoscope - CEA"/>
            <person name="William W."/>
        </authorList>
    </citation>
    <scope>NUCLEOTIDE SEQUENCE [LARGE SCALE GENOMIC DNA]</scope>
    <source>
        <strain evidence="2 3">SG7</strain>
    </source>
</reference>
<proteinExistence type="predicted"/>
<keyword evidence="3" id="KW-1185">Reference proteome</keyword>
<protein>
    <submittedName>
        <fullName evidence="2">Phosphoesterase PA-phosphatase related protein</fullName>
    </submittedName>
</protein>
<feature type="transmembrane region" description="Helical" evidence="1">
    <location>
        <begin position="86"/>
        <end position="104"/>
    </location>
</feature>
<feature type="transmembrane region" description="Helical" evidence="1">
    <location>
        <begin position="150"/>
        <end position="171"/>
    </location>
</feature>
<dbReference type="CDD" id="cd01610">
    <property type="entry name" value="PAP2_like"/>
    <property type="match status" value="1"/>
</dbReference>
<feature type="transmembrane region" description="Helical" evidence="1">
    <location>
        <begin position="61"/>
        <end position="80"/>
    </location>
</feature>
<accession>A0A8D6SZ23</accession>
<feature type="transmembrane region" description="Helical" evidence="1">
    <location>
        <begin position="125"/>
        <end position="144"/>
    </location>
</feature>
<dbReference type="AlphaFoldDB" id="A0A8D6SZ23"/>
<organism evidence="2 3">
    <name type="scientific">Methanocaldococcus lauensis</name>
    <dbReference type="NCBI Taxonomy" id="2546128"/>
    <lineage>
        <taxon>Archaea</taxon>
        <taxon>Methanobacteriati</taxon>
        <taxon>Methanobacteriota</taxon>
        <taxon>Methanomada group</taxon>
        <taxon>Methanococci</taxon>
        <taxon>Methanococcales</taxon>
        <taxon>Methanocaldococcaceae</taxon>
        <taxon>Methanocaldococcus</taxon>
    </lineage>
</organism>
<dbReference type="EMBL" id="LR792632">
    <property type="protein sequence ID" value="CAB3290162.1"/>
    <property type="molecule type" value="Genomic_DNA"/>
</dbReference>
<dbReference type="Gene3D" id="1.20.144.10">
    <property type="entry name" value="Phosphatidic acid phosphatase type 2/haloperoxidase"/>
    <property type="match status" value="1"/>
</dbReference>
<sequence length="172" mass="20675">MNIKEFFQIISLLYLLFLLYGFLVISNFNFYLTLFYGIPIVFWVIWAKIKKESWDIYNKNNRIVPLTITTLYIFLLSLFWHNIFNFIFLGNVLLILIITKFWKISMHCYGLSAMSYLIYKFTGNVFLFVIYIFLLIITIYARIYLKKHTYSQVLVGTLLGFLFNYVLLNVLR</sequence>
<name>A0A8D6SZ23_9EURY</name>
<evidence type="ECO:0000313" key="2">
    <source>
        <dbReference type="EMBL" id="CAB3290162.1"/>
    </source>
</evidence>